<evidence type="ECO:0000313" key="2">
    <source>
        <dbReference type="Proteomes" id="UP000070121"/>
    </source>
</evidence>
<keyword evidence="2" id="KW-1185">Reference proteome</keyword>
<sequence length="120" mass="13097">MCIQWIASANCIGAVDGNTPQNGCRGAHVAVVRREVCPSAREQCVCFFGSCKNILTLSAGNQETVNAPCEVCGADEDPEQMMLLRIFDDAFAAEWVVAFGESHYAKCTEGKWRGCWAEDE</sequence>
<dbReference type="OrthoDB" id="4822632at2759"/>
<proteinExistence type="predicted"/>
<reference evidence="1 2" key="1">
    <citation type="submission" date="2014-02" db="EMBL/GenBank/DDBJ databases">
        <title>The genome sequence of Colletotrichum salicis CBS 607.94.</title>
        <authorList>
            <person name="Baroncelli R."/>
            <person name="Thon M.R."/>
        </authorList>
    </citation>
    <scope>NUCLEOTIDE SEQUENCE [LARGE SCALE GENOMIC DNA]</scope>
    <source>
        <strain evidence="1 2">CBS 607.94</strain>
    </source>
</reference>
<dbReference type="EMBL" id="JFFI01002049">
    <property type="protein sequence ID" value="KXH45239.1"/>
    <property type="molecule type" value="Genomic_DNA"/>
</dbReference>
<accession>A0A135TAU6</accession>
<comment type="caution">
    <text evidence="1">The sequence shown here is derived from an EMBL/GenBank/DDBJ whole genome shotgun (WGS) entry which is preliminary data.</text>
</comment>
<name>A0A135TAU6_9PEZI</name>
<protein>
    <submittedName>
        <fullName evidence="1">Uncharacterized protein</fullName>
    </submittedName>
</protein>
<gene>
    <name evidence="1" type="ORF">CSAL01_06352</name>
</gene>
<evidence type="ECO:0000313" key="1">
    <source>
        <dbReference type="EMBL" id="KXH45239.1"/>
    </source>
</evidence>
<organism evidence="1 2">
    <name type="scientific">Colletotrichum salicis</name>
    <dbReference type="NCBI Taxonomy" id="1209931"/>
    <lineage>
        <taxon>Eukaryota</taxon>
        <taxon>Fungi</taxon>
        <taxon>Dikarya</taxon>
        <taxon>Ascomycota</taxon>
        <taxon>Pezizomycotina</taxon>
        <taxon>Sordariomycetes</taxon>
        <taxon>Hypocreomycetidae</taxon>
        <taxon>Glomerellales</taxon>
        <taxon>Glomerellaceae</taxon>
        <taxon>Colletotrichum</taxon>
        <taxon>Colletotrichum acutatum species complex</taxon>
    </lineage>
</organism>
<dbReference type="AlphaFoldDB" id="A0A135TAU6"/>
<dbReference type="Proteomes" id="UP000070121">
    <property type="component" value="Unassembled WGS sequence"/>
</dbReference>